<reference evidence="4" key="2">
    <citation type="journal article" date="2013" name="Nat. Genet.">
        <title>The draft genomes of soft-shell turtle and green sea turtle yield insights into the development and evolution of the turtle-specific body plan.</title>
        <authorList>
            <person name="Wang Z."/>
            <person name="Pascual-Anaya J."/>
            <person name="Zadissa A."/>
            <person name="Li W."/>
            <person name="Niimura Y."/>
            <person name="Huang Z."/>
            <person name="Li C."/>
            <person name="White S."/>
            <person name="Xiong Z."/>
            <person name="Fang D."/>
            <person name="Wang B."/>
            <person name="Ming Y."/>
            <person name="Chen Y."/>
            <person name="Zheng Y."/>
            <person name="Kuraku S."/>
            <person name="Pignatelli M."/>
            <person name="Herrero J."/>
            <person name="Beal K."/>
            <person name="Nozawa M."/>
            <person name="Li Q."/>
            <person name="Wang J."/>
            <person name="Zhang H."/>
            <person name="Yu L."/>
            <person name="Shigenobu S."/>
            <person name="Wang J."/>
            <person name="Liu J."/>
            <person name="Flicek P."/>
            <person name="Searle S."/>
            <person name="Wang J."/>
            <person name="Kuratani S."/>
            <person name="Yin Y."/>
            <person name="Aken B."/>
            <person name="Zhang G."/>
            <person name="Irie N."/>
        </authorList>
    </citation>
    <scope>NUCLEOTIDE SEQUENCE [LARGE SCALE GENOMIC DNA]</scope>
    <source>
        <strain evidence="4">Daiwa-1</strain>
    </source>
</reference>
<reference evidence="4" key="1">
    <citation type="submission" date="2011-10" db="EMBL/GenBank/DDBJ databases">
        <authorList>
            <consortium name="Soft-shell Turtle Genome Consortium"/>
        </authorList>
    </citation>
    <scope>NUCLEOTIDE SEQUENCE [LARGE SCALE GENOMIC DNA]</scope>
    <source>
        <strain evidence="4">Daiwa-1</strain>
    </source>
</reference>
<dbReference type="EMBL" id="AGCU01094146">
    <property type="status" value="NOT_ANNOTATED_CDS"/>
    <property type="molecule type" value="Genomic_DNA"/>
</dbReference>
<dbReference type="PANTHER" id="PTHR12994">
    <property type="entry name" value="SECERNIN"/>
    <property type="match status" value="1"/>
</dbReference>
<keyword evidence="4" id="KW-1185">Reference proteome</keyword>
<evidence type="ECO:0000256" key="2">
    <source>
        <dbReference type="ARBA" id="ARBA00040986"/>
    </source>
</evidence>
<dbReference type="EMBL" id="AGCU01094147">
    <property type="status" value="NOT_ANNOTATED_CDS"/>
    <property type="molecule type" value="Genomic_DNA"/>
</dbReference>
<dbReference type="GO" id="GO:0016805">
    <property type="term" value="F:dipeptidase activity"/>
    <property type="evidence" value="ECO:0007669"/>
    <property type="project" value="InterPro"/>
</dbReference>
<dbReference type="PANTHER" id="PTHR12994:SF16">
    <property type="entry name" value="SECERNIN-2"/>
    <property type="match status" value="1"/>
</dbReference>
<name>K7FB46_PELSI</name>
<sequence>CTYIEIEQAARTHAVILSRPAWLWGAEMGANEHGVCIGNEGVWTKEPLGEGEALLGMDLVRLGLERGRSAHEALQARTALLERYGQGGSCKEEPTPRPAASGGLCDEFGRSQPSSHHGRLVQSQQRVAEGTRNLSNQLSIGTEITAEHVGLRPHAQSQGWWDGDGEFDFAKVFSLAHQPRWQGAAAAACRRGEDGVGRFRRSMGSEVPQPAARIPPCMEVAGRSGIESQMGKLTASPPSPPLIVSAPVPLPGRSVFKPFVFVASVTPVPQAMSPGFGDEDPVRKVPRFQRRVDRRHQLYRAHQAALQLLETDQVTECP</sequence>
<dbReference type="GeneTree" id="ENSGT00390000013474"/>
<evidence type="ECO:0000256" key="1">
    <source>
        <dbReference type="ARBA" id="ARBA00005705"/>
    </source>
</evidence>
<evidence type="ECO:0000313" key="3">
    <source>
        <dbReference type="Ensembl" id="ENSPSIP00000005256.1"/>
    </source>
</evidence>
<reference evidence="3" key="3">
    <citation type="submission" date="2025-08" db="UniProtKB">
        <authorList>
            <consortium name="Ensembl"/>
        </authorList>
    </citation>
    <scope>IDENTIFICATION</scope>
</reference>
<proteinExistence type="inferred from homology"/>
<reference evidence="3" key="4">
    <citation type="submission" date="2025-09" db="UniProtKB">
        <authorList>
            <consortium name="Ensembl"/>
        </authorList>
    </citation>
    <scope>IDENTIFICATION</scope>
</reference>
<dbReference type="AlphaFoldDB" id="K7FB46"/>
<dbReference type="Ensembl" id="ENSPSIT00000005286.1">
    <property type="protein sequence ID" value="ENSPSIP00000005256.1"/>
    <property type="gene ID" value="ENSPSIG00000004892.1"/>
</dbReference>
<protein>
    <recommendedName>
        <fullName evidence="2">Secernin-2</fullName>
    </recommendedName>
</protein>
<dbReference type="Proteomes" id="UP000007267">
    <property type="component" value="Unassembled WGS sequence"/>
</dbReference>
<dbReference type="GO" id="GO:0070004">
    <property type="term" value="F:cysteine-type exopeptidase activity"/>
    <property type="evidence" value="ECO:0007669"/>
    <property type="project" value="InterPro"/>
</dbReference>
<dbReference type="Gene3D" id="3.60.60.10">
    <property type="entry name" value="Penicillin V Acylase, Chain A"/>
    <property type="match status" value="1"/>
</dbReference>
<accession>K7FB46</accession>
<dbReference type="InterPro" id="IPR005322">
    <property type="entry name" value="Peptidase_C69"/>
</dbReference>
<comment type="similarity">
    <text evidence="1">Belongs to the peptidase C69 family. Secernin subfamily.</text>
</comment>
<dbReference type="EMBL" id="AGCU01094145">
    <property type="status" value="NOT_ANNOTATED_CDS"/>
    <property type="molecule type" value="Genomic_DNA"/>
</dbReference>
<gene>
    <name evidence="3" type="primary">SCRN2</name>
</gene>
<dbReference type="GO" id="GO:0006508">
    <property type="term" value="P:proteolysis"/>
    <property type="evidence" value="ECO:0007669"/>
    <property type="project" value="InterPro"/>
</dbReference>
<dbReference type="EMBL" id="AGCU01094144">
    <property type="status" value="NOT_ANNOTATED_CDS"/>
    <property type="molecule type" value="Genomic_DNA"/>
</dbReference>
<organism evidence="3 4">
    <name type="scientific">Pelodiscus sinensis</name>
    <name type="common">Chinese softshell turtle</name>
    <name type="synonym">Trionyx sinensis</name>
    <dbReference type="NCBI Taxonomy" id="13735"/>
    <lineage>
        <taxon>Eukaryota</taxon>
        <taxon>Metazoa</taxon>
        <taxon>Chordata</taxon>
        <taxon>Craniata</taxon>
        <taxon>Vertebrata</taxon>
        <taxon>Euteleostomi</taxon>
        <taxon>Archelosauria</taxon>
        <taxon>Testudinata</taxon>
        <taxon>Testudines</taxon>
        <taxon>Cryptodira</taxon>
        <taxon>Trionychia</taxon>
        <taxon>Trionychidae</taxon>
        <taxon>Pelodiscus</taxon>
    </lineage>
</organism>
<evidence type="ECO:0000313" key="4">
    <source>
        <dbReference type="Proteomes" id="UP000007267"/>
    </source>
</evidence>